<protein>
    <submittedName>
        <fullName evidence="1">Uncharacterized protein</fullName>
    </submittedName>
</protein>
<dbReference type="RefSeq" id="WP_269427530.1">
    <property type="nucleotide sequence ID" value="NZ_JAPWGM010000003.1"/>
</dbReference>
<sequence length="47" mass="5621">MTSEKNYLKAIRLINIEDRQCDFEVGKIPVRQHIKQFGMMELFYGKT</sequence>
<reference evidence="1" key="1">
    <citation type="submission" date="2022-12" db="EMBL/GenBank/DDBJ databases">
        <title>Genome sequence of HCMS5-2.</title>
        <authorList>
            <person name="Woo H."/>
        </authorList>
    </citation>
    <scope>NUCLEOTIDE SEQUENCE</scope>
    <source>
        <strain evidence="1">HCMS5-2</strain>
    </source>
</reference>
<evidence type="ECO:0000313" key="1">
    <source>
        <dbReference type="EMBL" id="MCZ4244462.1"/>
    </source>
</evidence>
<name>A0ABT4L964_9SPHI</name>
<dbReference type="EMBL" id="JAPWGM010000003">
    <property type="protein sequence ID" value="MCZ4244462.1"/>
    <property type="molecule type" value="Genomic_DNA"/>
</dbReference>
<dbReference type="Proteomes" id="UP001144347">
    <property type="component" value="Unassembled WGS sequence"/>
</dbReference>
<keyword evidence="2" id="KW-1185">Reference proteome</keyword>
<comment type="caution">
    <text evidence="1">The sequence shown here is derived from an EMBL/GenBank/DDBJ whole genome shotgun (WGS) entry which is preliminary data.</text>
</comment>
<accession>A0ABT4L964</accession>
<organism evidence="1 2">
    <name type="scientific">Pedobacter punctiformis</name>
    <dbReference type="NCBI Taxonomy" id="3004097"/>
    <lineage>
        <taxon>Bacteria</taxon>
        <taxon>Pseudomonadati</taxon>
        <taxon>Bacteroidota</taxon>
        <taxon>Sphingobacteriia</taxon>
        <taxon>Sphingobacteriales</taxon>
        <taxon>Sphingobacteriaceae</taxon>
        <taxon>Pedobacter</taxon>
    </lineage>
</organism>
<proteinExistence type="predicted"/>
<gene>
    <name evidence="1" type="ORF">O0955_10650</name>
</gene>
<evidence type="ECO:0000313" key="2">
    <source>
        <dbReference type="Proteomes" id="UP001144347"/>
    </source>
</evidence>